<dbReference type="AlphaFoldDB" id="A0AAD4FRE7"/>
<dbReference type="EMBL" id="AHBZ03000021">
    <property type="protein sequence ID" value="KAF7769721.1"/>
    <property type="molecule type" value="Genomic_DNA"/>
</dbReference>
<dbReference type="RefSeq" id="WP_010363863.1">
    <property type="nucleotide sequence ID" value="NZ_AHBZ03000021.1"/>
</dbReference>
<proteinExistence type="predicted"/>
<gene>
    <name evidence="1" type="ORF">PCIT_a2612</name>
</gene>
<name>A0AAD4FRE7_9GAMM</name>
<protein>
    <submittedName>
        <fullName evidence="1">Uncharacterized protein</fullName>
    </submittedName>
</protein>
<accession>A0AAD4FRE7</accession>
<evidence type="ECO:0000313" key="1">
    <source>
        <dbReference type="EMBL" id="KAF7769721.1"/>
    </source>
</evidence>
<reference evidence="1" key="1">
    <citation type="journal article" date="2012" name="J. Bacteriol.">
        <title>Genome sequences of type strains of seven species of the marine bacterium Pseudoalteromonas.</title>
        <authorList>
            <person name="Xie B.B."/>
            <person name="Shu Y.L."/>
            <person name="Qin Q.L."/>
            <person name="Rong J.C."/>
            <person name="Zhang X.Y."/>
            <person name="Chen X.L."/>
            <person name="Shi M."/>
            <person name="He H.L."/>
            <person name="Zhou B.C."/>
            <person name="Zhang Y.Z."/>
        </authorList>
    </citation>
    <scope>NUCLEOTIDE SEQUENCE</scope>
    <source>
        <strain evidence="1">DSM 8771</strain>
    </source>
</reference>
<organism evidence="1 2">
    <name type="scientific">Pseudoalteromonas citrea</name>
    <dbReference type="NCBI Taxonomy" id="43655"/>
    <lineage>
        <taxon>Bacteria</taxon>
        <taxon>Pseudomonadati</taxon>
        <taxon>Pseudomonadota</taxon>
        <taxon>Gammaproteobacteria</taxon>
        <taxon>Alteromonadales</taxon>
        <taxon>Pseudoalteromonadaceae</taxon>
        <taxon>Pseudoalteromonas</taxon>
    </lineage>
</organism>
<comment type="caution">
    <text evidence="1">The sequence shown here is derived from an EMBL/GenBank/DDBJ whole genome shotgun (WGS) entry which is preliminary data.</text>
</comment>
<sequence length="93" mass="10634">MAGSTFASNIVVPNVTEQPVSIYDFSYSSQIELKGLIENKEYKTVDGCVSEYRVEIPKYGTEVESFKVNAVYFEFSNYDDNSYFNGKDHLDNF</sequence>
<evidence type="ECO:0000313" key="2">
    <source>
        <dbReference type="Proteomes" id="UP000016487"/>
    </source>
</evidence>
<reference evidence="1" key="2">
    <citation type="submission" date="2015-03" db="EMBL/GenBank/DDBJ databases">
        <title>Genome sequence of Pseudoalteromonas citrea.</title>
        <authorList>
            <person name="Xie B.-B."/>
            <person name="Rong J.-C."/>
            <person name="Qin Q.-L."/>
            <person name="Zhang Y.-Z."/>
        </authorList>
    </citation>
    <scope>NUCLEOTIDE SEQUENCE</scope>
    <source>
        <strain evidence="1">DSM 8771</strain>
    </source>
</reference>
<dbReference type="Proteomes" id="UP000016487">
    <property type="component" value="Unassembled WGS sequence"/>
</dbReference>